<evidence type="ECO:0000313" key="6">
    <source>
        <dbReference type="EMBL" id="QDT72839.1"/>
    </source>
</evidence>
<accession>A0A517TWT7</accession>
<keyword evidence="3" id="KW-0472">Membrane</keyword>
<evidence type="ECO:0000256" key="4">
    <source>
        <dbReference type="ARBA" id="ARBA00023186"/>
    </source>
</evidence>
<reference evidence="6 7" key="1">
    <citation type="submission" date="2019-02" db="EMBL/GenBank/DDBJ databases">
        <title>Deep-cultivation of Planctomycetes and their phenomic and genomic characterization uncovers novel biology.</title>
        <authorList>
            <person name="Wiegand S."/>
            <person name="Jogler M."/>
            <person name="Boedeker C."/>
            <person name="Pinto D."/>
            <person name="Vollmers J."/>
            <person name="Rivas-Marin E."/>
            <person name="Kohn T."/>
            <person name="Peeters S.H."/>
            <person name="Heuer A."/>
            <person name="Rast P."/>
            <person name="Oberbeckmann S."/>
            <person name="Bunk B."/>
            <person name="Jeske O."/>
            <person name="Meyerdierks A."/>
            <person name="Storesund J.E."/>
            <person name="Kallscheuer N."/>
            <person name="Luecker S."/>
            <person name="Lage O.M."/>
            <person name="Pohl T."/>
            <person name="Merkel B.J."/>
            <person name="Hornburger P."/>
            <person name="Mueller R.-W."/>
            <person name="Bruemmer F."/>
            <person name="Labrenz M."/>
            <person name="Spormann A.M."/>
            <person name="Op den Camp H."/>
            <person name="Overmann J."/>
            <person name="Amann R."/>
            <person name="Jetten M.S.M."/>
            <person name="Mascher T."/>
            <person name="Medema M.H."/>
            <person name="Devos D.P."/>
            <person name="Kaster A.-K."/>
            <person name="Ovreas L."/>
            <person name="Rohde M."/>
            <person name="Galperin M.Y."/>
            <person name="Jogler C."/>
        </authorList>
    </citation>
    <scope>NUCLEOTIDE SEQUENCE [LARGE SCALE GENOMIC DNA]</scope>
    <source>
        <strain evidence="6 7">I41</strain>
    </source>
</reference>
<dbReference type="PANTHER" id="PTHR47529">
    <property type="entry name" value="PEPTIDYL-PROLYL CIS-TRANS ISOMERASE D"/>
    <property type="match status" value="1"/>
</dbReference>
<keyword evidence="4" id="KW-0143">Chaperone</keyword>
<feature type="region of interest" description="Disordered" evidence="5">
    <location>
        <begin position="414"/>
        <end position="476"/>
    </location>
</feature>
<evidence type="ECO:0008006" key="8">
    <source>
        <dbReference type="Google" id="ProtNLM"/>
    </source>
</evidence>
<dbReference type="SUPFAM" id="SSF109998">
    <property type="entry name" value="Triger factor/SurA peptide-binding domain-like"/>
    <property type="match status" value="1"/>
</dbReference>
<dbReference type="Proteomes" id="UP000317909">
    <property type="component" value="Chromosome"/>
</dbReference>
<proteinExistence type="predicted"/>
<protein>
    <recommendedName>
        <fullName evidence="8">Periplasmic folding chaperone</fullName>
    </recommendedName>
</protein>
<evidence type="ECO:0000256" key="1">
    <source>
        <dbReference type="ARBA" id="ARBA00004236"/>
    </source>
</evidence>
<feature type="region of interest" description="Disordered" evidence="5">
    <location>
        <begin position="312"/>
        <end position="401"/>
    </location>
</feature>
<organism evidence="6 7">
    <name type="scientific">Lacipirellula limnantheis</name>
    <dbReference type="NCBI Taxonomy" id="2528024"/>
    <lineage>
        <taxon>Bacteria</taxon>
        <taxon>Pseudomonadati</taxon>
        <taxon>Planctomycetota</taxon>
        <taxon>Planctomycetia</taxon>
        <taxon>Pirellulales</taxon>
        <taxon>Lacipirellulaceae</taxon>
        <taxon>Lacipirellula</taxon>
    </lineage>
</organism>
<dbReference type="KEGG" id="llh:I41_20240"/>
<sequence length="802" mass="87299">MASPFRYFRKHTKVFMAVAVVLLMFIWVVGSAMSGGGPGGNDNPGTASVATWNGGSLDQNQLNALVAHRLITDEFLKRVFAQGGGRSEYDLPIDIPWRGLLLGDQQRDAIEQIVIQTDVEADLAKRAGITVSDDLISDYIAKMGLGKLNSGQLEQILASVGNGNPRTSEGIVMGTLRKMLAAYFYTRMYADPALVVLPHQRWQDWKQVNDRISLQVAVLPVDKFLAEVPEPNDDQLKALFNDFKEFDPGRRVDVGGRVLPSPDPGFAEPQRVRLQYLKGSVADLAEKLMDKVSETDIAYYYEQNKDTDFLKMDVPASPADAGESVPESTSPATPSEETPAAETPAEPADPTSGEAATPAEAPAAAAPAETPAAPAEPASSDAEAAPAAEEATGQESSDVRPASPFRLVSFQDAPDASAPAETPATEPETPPASGPASEPAAAPAETTEPAPVAAAVESEPTGAVTTPAAPAAADKYEPLDNVRDEIRRELARDMAVKELDRIMGESMAQLQTEFNAYGIAVIEATEAGKKTPKPPAKLADLQWLADKNALVYEKMSPLTAPELYDTPVGKAIGTATQEMTVAQAAFYALKPFEPFMASELEGDVYIVMKTEDIPRRVPDFKEVRDRVAAAWKQREAAKLAEKKAKELATEIQKSNTPFDQFFFADRGFEVIKETALFSWLNYPTGRAGFGSLPSLSDIPELKGIGPQFMETVFGLADNETVGVLNYDQTAAYVVRIARKQWSDDELKKLFLEESESWPGGRDMLFKHASIFNNAVENDMFTERAGLKFDEKWLQERQKRQQR</sequence>
<feature type="compositionally biased region" description="Low complexity" evidence="5">
    <location>
        <begin position="414"/>
        <end position="427"/>
    </location>
</feature>
<evidence type="ECO:0000256" key="2">
    <source>
        <dbReference type="ARBA" id="ARBA00022475"/>
    </source>
</evidence>
<name>A0A517TWT7_9BACT</name>
<dbReference type="RefSeq" id="WP_145432364.1">
    <property type="nucleotide sequence ID" value="NZ_CP036339.1"/>
</dbReference>
<dbReference type="OrthoDB" id="225509at2"/>
<keyword evidence="2" id="KW-1003">Cell membrane</keyword>
<dbReference type="GO" id="GO:0005886">
    <property type="term" value="C:plasma membrane"/>
    <property type="evidence" value="ECO:0007669"/>
    <property type="project" value="UniProtKB-SubCell"/>
</dbReference>
<gene>
    <name evidence="6" type="ORF">I41_20240</name>
</gene>
<dbReference type="PANTHER" id="PTHR47529:SF1">
    <property type="entry name" value="PERIPLASMIC CHAPERONE PPID"/>
    <property type="match status" value="1"/>
</dbReference>
<keyword evidence="7" id="KW-1185">Reference proteome</keyword>
<feature type="compositionally biased region" description="Low complexity" evidence="5">
    <location>
        <begin position="434"/>
        <end position="473"/>
    </location>
</feature>
<dbReference type="InterPro" id="IPR027304">
    <property type="entry name" value="Trigger_fact/SurA_dom_sf"/>
</dbReference>
<dbReference type="AlphaFoldDB" id="A0A517TWT7"/>
<evidence type="ECO:0000313" key="7">
    <source>
        <dbReference type="Proteomes" id="UP000317909"/>
    </source>
</evidence>
<dbReference type="InterPro" id="IPR052029">
    <property type="entry name" value="PpiD_chaperone"/>
</dbReference>
<comment type="subcellular location">
    <subcellularLocation>
        <location evidence="1">Cell membrane</location>
    </subcellularLocation>
</comment>
<evidence type="ECO:0000256" key="5">
    <source>
        <dbReference type="SAM" id="MobiDB-lite"/>
    </source>
</evidence>
<feature type="compositionally biased region" description="Low complexity" evidence="5">
    <location>
        <begin position="324"/>
        <end position="391"/>
    </location>
</feature>
<evidence type="ECO:0000256" key="3">
    <source>
        <dbReference type="ARBA" id="ARBA00023136"/>
    </source>
</evidence>
<dbReference type="EMBL" id="CP036339">
    <property type="protein sequence ID" value="QDT72839.1"/>
    <property type="molecule type" value="Genomic_DNA"/>
</dbReference>